<dbReference type="Proteomes" id="UP000578112">
    <property type="component" value="Unassembled WGS sequence"/>
</dbReference>
<protein>
    <submittedName>
        <fullName evidence="3">Uncharacterized protein</fullName>
    </submittedName>
</protein>
<comment type="caution">
    <text evidence="3">The sequence shown here is derived from an EMBL/GenBank/DDBJ whole genome shotgun (WGS) entry which is preliminary data.</text>
</comment>
<keyword evidence="2" id="KW-0472">Membrane</keyword>
<keyword evidence="4" id="KW-1185">Reference proteome</keyword>
<reference evidence="3 4" key="1">
    <citation type="submission" date="2020-08" db="EMBL/GenBank/DDBJ databases">
        <title>Sequencing the genomes of 1000 actinobacteria strains.</title>
        <authorList>
            <person name="Klenk H.-P."/>
        </authorList>
    </citation>
    <scope>NUCLEOTIDE SEQUENCE [LARGE SCALE GENOMIC DNA]</scope>
    <source>
        <strain evidence="3 4">DSM 43149</strain>
    </source>
</reference>
<dbReference type="EMBL" id="JACHNH010000001">
    <property type="protein sequence ID" value="MBB4766220.1"/>
    <property type="molecule type" value="Genomic_DNA"/>
</dbReference>
<organism evidence="3 4">
    <name type="scientific">Actinoplanes digitatis</name>
    <dbReference type="NCBI Taxonomy" id="1868"/>
    <lineage>
        <taxon>Bacteria</taxon>
        <taxon>Bacillati</taxon>
        <taxon>Actinomycetota</taxon>
        <taxon>Actinomycetes</taxon>
        <taxon>Micromonosporales</taxon>
        <taxon>Micromonosporaceae</taxon>
        <taxon>Actinoplanes</taxon>
    </lineage>
</organism>
<dbReference type="AlphaFoldDB" id="A0A7W7MTW9"/>
<sequence>MATTGVEEPRRTRVPVQDSPAPDVVPFGWESDPANTAGAADEDEAFFRFPAADDPAPGARRLLAMSVYASFLGLGGVGVGVRGMVSQIGGGVPDWYVPVLAFLGMVSVAFSVGAFLSIHRRVLPWLLLLGAAVPLAADLMLAAAY</sequence>
<feature type="transmembrane region" description="Helical" evidence="2">
    <location>
        <begin position="95"/>
        <end position="118"/>
    </location>
</feature>
<dbReference type="RefSeq" id="WP_184997355.1">
    <property type="nucleotide sequence ID" value="NZ_BOMK01000044.1"/>
</dbReference>
<keyword evidence="2" id="KW-0812">Transmembrane</keyword>
<feature type="region of interest" description="Disordered" evidence="1">
    <location>
        <begin position="1"/>
        <end position="37"/>
    </location>
</feature>
<keyword evidence="2" id="KW-1133">Transmembrane helix</keyword>
<evidence type="ECO:0000256" key="1">
    <source>
        <dbReference type="SAM" id="MobiDB-lite"/>
    </source>
</evidence>
<feature type="transmembrane region" description="Helical" evidence="2">
    <location>
        <begin position="62"/>
        <end position="83"/>
    </location>
</feature>
<evidence type="ECO:0000313" key="4">
    <source>
        <dbReference type="Proteomes" id="UP000578112"/>
    </source>
</evidence>
<proteinExistence type="predicted"/>
<gene>
    <name evidence="3" type="ORF">BJ971_006776</name>
</gene>
<accession>A0A7W7MTW9</accession>
<feature type="transmembrane region" description="Helical" evidence="2">
    <location>
        <begin position="125"/>
        <end position="144"/>
    </location>
</feature>
<name>A0A7W7MTW9_9ACTN</name>
<evidence type="ECO:0000313" key="3">
    <source>
        <dbReference type="EMBL" id="MBB4766220.1"/>
    </source>
</evidence>
<evidence type="ECO:0000256" key="2">
    <source>
        <dbReference type="SAM" id="Phobius"/>
    </source>
</evidence>